<accession>A0AAD6ZB83</accession>
<proteinExistence type="predicted"/>
<name>A0AAD6ZB83_9AGAR</name>
<dbReference type="EMBL" id="JARIHO010000064">
    <property type="protein sequence ID" value="KAJ7314964.1"/>
    <property type="molecule type" value="Genomic_DNA"/>
</dbReference>
<dbReference type="AlphaFoldDB" id="A0AAD6ZB83"/>
<evidence type="ECO:0000313" key="2">
    <source>
        <dbReference type="EMBL" id="KAJ7314964.1"/>
    </source>
</evidence>
<gene>
    <name evidence="2" type="ORF">DFH08DRAFT_894292</name>
</gene>
<protein>
    <submittedName>
        <fullName evidence="2">Uncharacterized protein</fullName>
    </submittedName>
</protein>
<dbReference type="Proteomes" id="UP001218218">
    <property type="component" value="Unassembled WGS sequence"/>
</dbReference>
<evidence type="ECO:0000256" key="1">
    <source>
        <dbReference type="SAM" id="MobiDB-lite"/>
    </source>
</evidence>
<comment type="caution">
    <text evidence="2">The sequence shown here is derived from an EMBL/GenBank/DDBJ whole genome shotgun (WGS) entry which is preliminary data.</text>
</comment>
<organism evidence="2 3">
    <name type="scientific">Mycena albidolilacea</name>
    <dbReference type="NCBI Taxonomy" id="1033008"/>
    <lineage>
        <taxon>Eukaryota</taxon>
        <taxon>Fungi</taxon>
        <taxon>Dikarya</taxon>
        <taxon>Basidiomycota</taxon>
        <taxon>Agaricomycotina</taxon>
        <taxon>Agaricomycetes</taxon>
        <taxon>Agaricomycetidae</taxon>
        <taxon>Agaricales</taxon>
        <taxon>Marasmiineae</taxon>
        <taxon>Mycenaceae</taxon>
        <taxon>Mycena</taxon>
    </lineage>
</organism>
<sequence>MMRQDASCLALNLRRLHHGIPHAGIVFPVDNIDISSAAQRSSTLPEAAVHHAPAPARPQFRPSSESTPPIHPVLSKVKKRPATQHTLSSQGRLALLAVAVCLALIEILTRQLNAEKDRLAEATRLIAEAPDLAVLQESSDSDALAVHLSGLMRTFLTARGNEELERALARLRTQGDFGRPAIAEACMQFREIIQNQELSRVERKRRLTATLVKLLRYASEGEQPEGSAMMGSEANRFFGMDYSPVRASINAKAISDLTEPPSAYMSPLRG</sequence>
<keyword evidence="3" id="KW-1185">Reference proteome</keyword>
<feature type="region of interest" description="Disordered" evidence="1">
    <location>
        <begin position="43"/>
        <end position="71"/>
    </location>
</feature>
<reference evidence="2" key="1">
    <citation type="submission" date="2023-03" db="EMBL/GenBank/DDBJ databases">
        <title>Massive genome expansion in bonnet fungi (Mycena s.s.) driven by repeated elements and novel gene families across ecological guilds.</title>
        <authorList>
            <consortium name="Lawrence Berkeley National Laboratory"/>
            <person name="Harder C.B."/>
            <person name="Miyauchi S."/>
            <person name="Viragh M."/>
            <person name="Kuo A."/>
            <person name="Thoen E."/>
            <person name="Andreopoulos B."/>
            <person name="Lu D."/>
            <person name="Skrede I."/>
            <person name="Drula E."/>
            <person name="Henrissat B."/>
            <person name="Morin E."/>
            <person name="Kohler A."/>
            <person name="Barry K."/>
            <person name="LaButti K."/>
            <person name="Morin E."/>
            <person name="Salamov A."/>
            <person name="Lipzen A."/>
            <person name="Mereny Z."/>
            <person name="Hegedus B."/>
            <person name="Baldrian P."/>
            <person name="Stursova M."/>
            <person name="Weitz H."/>
            <person name="Taylor A."/>
            <person name="Grigoriev I.V."/>
            <person name="Nagy L.G."/>
            <person name="Martin F."/>
            <person name="Kauserud H."/>
        </authorList>
    </citation>
    <scope>NUCLEOTIDE SEQUENCE</scope>
    <source>
        <strain evidence="2">CBHHK002</strain>
    </source>
</reference>
<evidence type="ECO:0000313" key="3">
    <source>
        <dbReference type="Proteomes" id="UP001218218"/>
    </source>
</evidence>